<evidence type="ECO:0000313" key="5">
    <source>
        <dbReference type="Proteomes" id="UP001444625"/>
    </source>
</evidence>
<gene>
    <name evidence="4" type="ORF">ABC228_06490</name>
</gene>
<evidence type="ECO:0000313" key="4">
    <source>
        <dbReference type="EMBL" id="MEN2766826.1"/>
    </source>
</evidence>
<sequence length="249" mass="28889">MNHQTNLEEYHHPARYDMENEGYLSDVRYLLTWANKVNGTIIDLACGTGRATIPLAEQGHQMVGVDIHRGMLAQAKRKSTHLSMTWVEQDCKSLNLGIKSPFIYMVGNSFQHFLKNEDQDGLLKSVHHHLETDGVFLFNTRFPSREELLQPSTEEYWKSYTDSSTGKQVDVYTMSNYDSLQQIQHYTTIRRTEGEGDNCTNISLRYTHPKEMERLAESNGFQIIGVYEDWQETPLSKESQNMIYILKRK</sequence>
<feature type="domain" description="Methyltransferase" evidence="3">
    <location>
        <begin position="41"/>
        <end position="134"/>
    </location>
</feature>
<dbReference type="EMBL" id="JBDIML010000002">
    <property type="protein sequence ID" value="MEN2766826.1"/>
    <property type="molecule type" value="Genomic_DNA"/>
</dbReference>
<keyword evidence="2 4" id="KW-0808">Transferase</keyword>
<evidence type="ECO:0000259" key="3">
    <source>
        <dbReference type="Pfam" id="PF13649"/>
    </source>
</evidence>
<dbReference type="Gene3D" id="3.40.50.150">
    <property type="entry name" value="Vaccinia Virus protein VP39"/>
    <property type="match status" value="1"/>
</dbReference>
<organism evidence="4 5">
    <name type="scientific">Ornithinibacillus xuwenensis</name>
    <dbReference type="NCBI Taxonomy" id="3144668"/>
    <lineage>
        <taxon>Bacteria</taxon>
        <taxon>Bacillati</taxon>
        <taxon>Bacillota</taxon>
        <taxon>Bacilli</taxon>
        <taxon>Bacillales</taxon>
        <taxon>Bacillaceae</taxon>
        <taxon>Ornithinibacillus</taxon>
    </lineage>
</organism>
<dbReference type="Pfam" id="PF13649">
    <property type="entry name" value="Methyltransf_25"/>
    <property type="match status" value="1"/>
</dbReference>
<proteinExistence type="predicted"/>
<dbReference type="EC" id="2.1.-.-" evidence="4"/>
<dbReference type="Gene3D" id="2.20.25.110">
    <property type="entry name" value="S-adenosyl-L-methionine-dependent methyltransferases"/>
    <property type="match status" value="1"/>
</dbReference>
<comment type="caution">
    <text evidence="4">The sequence shown here is derived from an EMBL/GenBank/DDBJ whole genome shotgun (WGS) entry which is preliminary data.</text>
</comment>
<keyword evidence="1 4" id="KW-0489">Methyltransferase</keyword>
<dbReference type="GO" id="GO:0032259">
    <property type="term" value="P:methylation"/>
    <property type="evidence" value="ECO:0007669"/>
    <property type="project" value="UniProtKB-KW"/>
</dbReference>
<accession>A0ABU9XEZ3</accession>
<dbReference type="InterPro" id="IPR041698">
    <property type="entry name" value="Methyltransf_25"/>
</dbReference>
<dbReference type="PANTHER" id="PTHR43861:SF1">
    <property type="entry name" value="TRANS-ACONITATE 2-METHYLTRANSFERASE"/>
    <property type="match status" value="1"/>
</dbReference>
<dbReference type="SUPFAM" id="SSF53335">
    <property type="entry name" value="S-adenosyl-L-methionine-dependent methyltransferases"/>
    <property type="match status" value="1"/>
</dbReference>
<reference evidence="4 5" key="1">
    <citation type="submission" date="2024-05" db="EMBL/GenBank/DDBJ databases">
        <authorList>
            <person name="Haq I."/>
            <person name="Ullah Z."/>
            <person name="Ahmad R."/>
            <person name="Li M."/>
            <person name="Tong Y."/>
        </authorList>
    </citation>
    <scope>NUCLEOTIDE SEQUENCE [LARGE SCALE GENOMIC DNA]</scope>
    <source>
        <strain evidence="4 5">16A2E</strain>
    </source>
</reference>
<name>A0ABU9XEZ3_9BACI</name>
<dbReference type="GO" id="GO:0008168">
    <property type="term" value="F:methyltransferase activity"/>
    <property type="evidence" value="ECO:0007669"/>
    <property type="project" value="UniProtKB-KW"/>
</dbReference>
<evidence type="ECO:0000256" key="1">
    <source>
        <dbReference type="ARBA" id="ARBA00022603"/>
    </source>
</evidence>
<dbReference type="CDD" id="cd02440">
    <property type="entry name" value="AdoMet_MTases"/>
    <property type="match status" value="1"/>
</dbReference>
<dbReference type="InterPro" id="IPR029063">
    <property type="entry name" value="SAM-dependent_MTases_sf"/>
</dbReference>
<dbReference type="RefSeq" id="WP_345824295.1">
    <property type="nucleotide sequence ID" value="NZ_JBDIML010000002.1"/>
</dbReference>
<dbReference type="PANTHER" id="PTHR43861">
    <property type="entry name" value="TRANS-ACONITATE 2-METHYLTRANSFERASE-RELATED"/>
    <property type="match status" value="1"/>
</dbReference>
<evidence type="ECO:0000256" key="2">
    <source>
        <dbReference type="ARBA" id="ARBA00022679"/>
    </source>
</evidence>
<keyword evidence="5" id="KW-1185">Reference proteome</keyword>
<protein>
    <submittedName>
        <fullName evidence="4">Class I SAM-dependent methyltransferase</fullName>
        <ecNumber evidence="4">2.1.-.-</ecNumber>
    </submittedName>
</protein>
<dbReference type="Proteomes" id="UP001444625">
    <property type="component" value="Unassembled WGS sequence"/>
</dbReference>